<dbReference type="Pfam" id="PF14033">
    <property type="entry name" value="DUF4246"/>
    <property type="match status" value="1"/>
</dbReference>
<evidence type="ECO:0000313" key="3">
    <source>
        <dbReference type="CGD" id="CAL0000171471"/>
    </source>
</evidence>
<dbReference type="OrthoDB" id="415532at2759"/>
<evidence type="ECO:0000259" key="1">
    <source>
        <dbReference type="Pfam" id="PF14033"/>
    </source>
</evidence>
<dbReference type="eggNOG" id="ENOG502QQIE">
    <property type="taxonomic scope" value="Eukaryota"/>
</dbReference>
<dbReference type="HOGENOM" id="CLU_012066_2_0_1"/>
<dbReference type="InterPro" id="IPR049192">
    <property type="entry name" value="DUF4246_C"/>
</dbReference>
<dbReference type="InterPro" id="IPR025340">
    <property type="entry name" value="DUF4246"/>
</dbReference>
<proteinExistence type="predicted"/>
<dbReference type="GeneID" id="8044554"/>
<name>B9W7E7_CANDC</name>
<protein>
    <submittedName>
        <fullName evidence="4">Uncharacterized protein</fullName>
    </submittedName>
</protein>
<dbReference type="Pfam" id="PF21666">
    <property type="entry name" value="DUF4246_N"/>
    <property type="match status" value="1"/>
</dbReference>
<evidence type="ECO:0000313" key="5">
    <source>
        <dbReference type="Proteomes" id="UP000002605"/>
    </source>
</evidence>
<dbReference type="Proteomes" id="UP000002605">
    <property type="component" value="Chromosome 1"/>
</dbReference>
<dbReference type="RefSeq" id="XP_002417018.1">
    <property type="nucleotide sequence ID" value="XM_002416973.1"/>
</dbReference>
<organism evidence="4 5">
    <name type="scientific">Candida dubliniensis (strain CD36 / ATCC MYA-646 / CBS 7987 / NCPF 3949 / NRRL Y-17841)</name>
    <name type="common">Yeast</name>
    <dbReference type="NCBI Taxonomy" id="573826"/>
    <lineage>
        <taxon>Eukaryota</taxon>
        <taxon>Fungi</taxon>
        <taxon>Dikarya</taxon>
        <taxon>Ascomycota</taxon>
        <taxon>Saccharomycotina</taxon>
        <taxon>Pichiomycetes</taxon>
        <taxon>Debaryomycetaceae</taxon>
        <taxon>Candida/Lodderomyces clade</taxon>
        <taxon>Candida</taxon>
    </lineage>
</organism>
<feature type="domain" description="DUF4246" evidence="2">
    <location>
        <begin position="41"/>
        <end position="102"/>
    </location>
</feature>
<accession>B9W7E7</accession>
<dbReference type="AlphaFoldDB" id="B9W7E7"/>
<keyword evidence="5" id="KW-1185">Reference proteome</keyword>
<dbReference type="CGD" id="CAL0000171471">
    <property type="gene designation" value="Cd36_03460"/>
</dbReference>
<dbReference type="InterPro" id="IPR049207">
    <property type="entry name" value="DUF4246_N"/>
</dbReference>
<gene>
    <name evidence="3" type="ordered locus">Cd36_03460</name>
    <name evidence="4" type="ORF">CD36_03460</name>
</gene>
<evidence type="ECO:0000259" key="2">
    <source>
        <dbReference type="Pfam" id="PF21666"/>
    </source>
</evidence>
<dbReference type="VEuPathDB" id="FungiDB:CD36_03460"/>
<dbReference type="EMBL" id="FM992688">
    <property type="protein sequence ID" value="CAX44606.1"/>
    <property type="molecule type" value="Genomic_DNA"/>
</dbReference>
<reference evidence="4 5" key="1">
    <citation type="journal article" date="2009" name="Genome Res.">
        <title>Comparative genomics of the fungal pathogens Candida dubliniensis and Candida albicans.</title>
        <authorList>
            <person name="Jackson A.P."/>
            <person name="Gamble J.A."/>
            <person name="Yeomans T."/>
            <person name="Moran G.P."/>
            <person name="Saunders D."/>
            <person name="Harris D."/>
            <person name="Aslett M."/>
            <person name="Barrell J.F."/>
            <person name="Butler G."/>
            <person name="Citiulo F."/>
            <person name="Coleman D.C."/>
            <person name="de Groot P.W.J."/>
            <person name="Goodwin T.J."/>
            <person name="Quail M.A."/>
            <person name="McQuillan J."/>
            <person name="Munro C.A."/>
            <person name="Pain A."/>
            <person name="Poulter R.T."/>
            <person name="Rajandream M.A."/>
            <person name="Renauld H."/>
            <person name="Spiering M.J."/>
            <person name="Tivey A."/>
            <person name="Gow N.A.R."/>
            <person name="Barrell B."/>
            <person name="Sullivan D.J."/>
            <person name="Berriman M."/>
        </authorList>
    </citation>
    <scope>NUCLEOTIDE SEQUENCE [LARGE SCALE GENOMIC DNA]</scope>
    <source>
        <strain evidence="5">CD36 / ATCC MYA-646 / CBS 7987 / NCPF 3949 / NRRL Y-17841</strain>
    </source>
</reference>
<dbReference type="PANTHER" id="PTHR33119">
    <property type="entry name" value="IFI3P"/>
    <property type="match status" value="1"/>
</dbReference>
<feature type="domain" description="DUF4246" evidence="1">
    <location>
        <begin position="116"/>
        <end position="526"/>
    </location>
</feature>
<dbReference type="PANTHER" id="PTHR33119:SF1">
    <property type="entry name" value="FE2OG DIOXYGENASE DOMAIN-CONTAINING PROTEIN"/>
    <property type="match status" value="1"/>
</dbReference>
<dbReference type="KEGG" id="cdu:CD36_03460"/>
<sequence length="592" mass="68839">MPVPTSTLIKTEEEEREIRLAEQRQVWERQRLEVEERRRRAESQRIGSPFKHPWWTAFSDAGPQPRCLDEWLTVEISNSIREKPDWKTKYKNDEIVAKWKREIKQQCQDKTRYLDQIIDYVFKELQWYEDVEKDLNTFQIGCDYRIVFSDGAVNESLKKSFTNGAQKLVESFGNDFDYHPGSNNQVVDLVHPSLFIVQYDKTPVLKNGQLEIIKYGEEIEHAKAGVDPSGVSKKFQWIPALVAKNSNGKFEFGSYINNLHPIKYKDLYDSIGDIFNAAIPGLNCVLTRYASQEFIRIPIPGGSDAYTDEYDKDREELDAELEREAEETGHDYDWEKMEAFEKDKSKYLREFIPKWEQAPVFDKPIDLATMFDNLKVIVKLANIELTPENPVYAGGSWHVEGAINEDIVATVLYYYDVENITESRLSFRTGFDDPCYEQGDDFYTETIFGIKDEEVMVREIGGIEAKEDRVVVFPNMFQHHVDPFELKDKTKPGHRKILCFFIVDPYNHNVITTDKVPPQQKEWWDDSSLDYLFPGNLKQQILDLKGDNSSSWPMTLAQAKEARVALMEERSARGEGDEYEGAFTRSFSLCEH</sequence>
<evidence type="ECO:0000313" key="4">
    <source>
        <dbReference type="EMBL" id="CAX44606.1"/>
    </source>
</evidence>